<gene>
    <name evidence="5" type="ORF">A3E89_01120</name>
</gene>
<evidence type="ECO:0000256" key="2">
    <source>
        <dbReference type="ARBA" id="ARBA00022679"/>
    </source>
</evidence>
<dbReference type="GO" id="GO:0008444">
    <property type="term" value="F:CDP-diacylglycerol-glycerol-3-phosphate 3-phosphatidyltransferase activity"/>
    <property type="evidence" value="ECO:0007669"/>
    <property type="project" value="InterPro"/>
</dbReference>
<keyword evidence="4" id="KW-0812">Transmembrane</keyword>
<comment type="similarity">
    <text evidence="1 3">Belongs to the CDP-alcohol phosphatidyltransferase class-I family.</text>
</comment>
<name>A0A1F5ELP8_9BACT</name>
<sequence>MNIYKIIANCLSASRLLIPFVLFWPTGSIIEKMVITLFLVSTDFVDGWIARKGGSASKLGELIDHTSDKVAFVSIGLFIWTNNLVPFPIVFTALVSEILIFLLSILIMKLNSRLIITKIGRTKMLFFCVGFLFIFLNQIFPKDIFETLTFVSFVTGILLSLILNLFYSKKIIQLAIYGDKKAV</sequence>
<comment type="caution">
    <text evidence="5">The sequence shown here is derived from an EMBL/GenBank/DDBJ whole genome shotgun (WGS) entry which is preliminary data.</text>
</comment>
<evidence type="ECO:0000313" key="5">
    <source>
        <dbReference type="EMBL" id="OGD68328.1"/>
    </source>
</evidence>
<keyword evidence="2 3" id="KW-0808">Transferase</keyword>
<dbReference type="PROSITE" id="PS00379">
    <property type="entry name" value="CDP_ALCOHOL_P_TRANSF"/>
    <property type="match status" value="1"/>
</dbReference>
<keyword evidence="4" id="KW-0472">Membrane</keyword>
<feature type="transmembrane region" description="Helical" evidence="4">
    <location>
        <begin position="124"/>
        <end position="141"/>
    </location>
</feature>
<dbReference type="InterPro" id="IPR000462">
    <property type="entry name" value="CDP-OH_P_trans"/>
</dbReference>
<dbReference type="Pfam" id="PF01066">
    <property type="entry name" value="CDP-OH_P_transf"/>
    <property type="match status" value="1"/>
</dbReference>
<evidence type="ECO:0000256" key="1">
    <source>
        <dbReference type="ARBA" id="ARBA00010441"/>
    </source>
</evidence>
<dbReference type="AlphaFoldDB" id="A0A1F5ELP8"/>
<protein>
    <recommendedName>
        <fullName evidence="7">CDP-diacylglycerol--glycerol-3-phosphate 3-phosphatidyltransferase</fullName>
    </recommendedName>
</protein>
<proteinExistence type="inferred from homology"/>
<feature type="transmembrane region" description="Helical" evidence="4">
    <location>
        <begin position="147"/>
        <end position="167"/>
    </location>
</feature>
<dbReference type="PIRSF" id="PIRSF000847">
    <property type="entry name" value="Phos_ph_gly_syn"/>
    <property type="match status" value="1"/>
</dbReference>
<dbReference type="InterPro" id="IPR048254">
    <property type="entry name" value="CDP_ALCOHOL_P_TRANSF_CS"/>
</dbReference>
<accession>A0A1F5ELP8</accession>
<evidence type="ECO:0008006" key="7">
    <source>
        <dbReference type="Google" id="ProtNLM"/>
    </source>
</evidence>
<keyword evidence="4" id="KW-1133">Transmembrane helix</keyword>
<evidence type="ECO:0000313" key="6">
    <source>
        <dbReference type="Proteomes" id="UP000185891"/>
    </source>
</evidence>
<dbReference type="GO" id="GO:0016020">
    <property type="term" value="C:membrane"/>
    <property type="evidence" value="ECO:0007669"/>
    <property type="project" value="InterPro"/>
</dbReference>
<evidence type="ECO:0000256" key="4">
    <source>
        <dbReference type="SAM" id="Phobius"/>
    </source>
</evidence>
<dbReference type="Gene3D" id="1.20.120.1760">
    <property type="match status" value="1"/>
</dbReference>
<dbReference type="InterPro" id="IPR004570">
    <property type="entry name" value="Phosphatidylglycerol_P_synth"/>
</dbReference>
<reference evidence="5 6" key="1">
    <citation type="journal article" date="2016" name="Nat. Commun.">
        <title>Thousands of microbial genomes shed light on interconnected biogeochemical processes in an aquifer system.</title>
        <authorList>
            <person name="Anantharaman K."/>
            <person name="Brown C.T."/>
            <person name="Hug L.A."/>
            <person name="Sharon I."/>
            <person name="Castelle C.J."/>
            <person name="Probst A.J."/>
            <person name="Thomas B.C."/>
            <person name="Singh A."/>
            <person name="Wilkins M.J."/>
            <person name="Karaoz U."/>
            <person name="Brodie E.L."/>
            <person name="Williams K.H."/>
            <person name="Hubbard S.S."/>
            <person name="Banfield J.F."/>
        </authorList>
    </citation>
    <scope>NUCLEOTIDE SEQUENCE [LARGE SCALE GENOMIC DNA]</scope>
</reference>
<dbReference type="InterPro" id="IPR043130">
    <property type="entry name" value="CDP-OH_PTrfase_TM_dom"/>
</dbReference>
<feature type="transmembrane region" description="Helical" evidence="4">
    <location>
        <begin position="70"/>
        <end position="103"/>
    </location>
</feature>
<dbReference type="Proteomes" id="UP000185891">
    <property type="component" value="Unassembled WGS sequence"/>
</dbReference>
<dbReference type="GO" id="GO:0008654">
    <property type="term" value="P:phospholipid biosynthetic process"/>
    <property type="evidence" value="ECO:0007669"/>
    <property type="project" value="InterPro"/>
</dbReference>
<dbReference type="EMBL" id="MFAA01000038">
    <property type="protein sequence ID" value="OGD68328.1"/>
    <property type="molecule type" value="Genomic_DNA"/>
</dbReference>
<evidence type="ECO:0000256" key="3">
    <source>
        <dbReference type="RuleBase" id="RU003750"/>
    </source>
</evidence>
<organism evidence="5 6">
    <name type="scientific">Candidatus Campbellbacteria bacterium RIFCSPHIGHO2_12_FULL_35_10</name>
    <dbReference type="NCBI Taxonomy" id="1797578"/>
    <lineage>
        <taxon>Bacteria</taxon>
        <taxon>Candidatus Campbelliibacteriota</taxon>
    </lineage>
</organism>